<gene>
    <name evidence="5" type="ORF">ACFOY7_10045</name>
</gene>
<dbReference type="InterPro" id="IPR001633">
    <property type="entry name" value="EAL_dom"/>
</dbReference>
<dbReference type="SMART" id="SM00086">
    <property type="entry name" value="PAC"/>
    <property type="match status" value="1"/>
</dbReference>
<dbReference type="PROSITE" id="PS50887">
    <property type="entry name" value="GGDEF"/>
    <property type="match status" value="1"/>
</dbReference>
<reference evidence="6" key="1">
    <citation type="journal article" date="2019" name="Int. J. Syst. Evol. Microbiol.">
        <title>The Global Catalogue of Microorganisms (GCM) 10K type strain sequencing project: providing services to taxonomists for standard genome sequencing and annotation.</title>
        <authorList>
            <consortium name="The Broad Institute Genomics Platform"/>
            <consortium name="The Broad Institute Genome Sequencing Center for Infectious Disease"/>
            <person name="Wu L."/>
            <person name="Ma J."/>
        </authorList>
    </citation>
    <scope>NUCLEOTIDE SEQUENCE [LARGE SCALE GENOMIC DNA]</scope>
    <source>
        <strain evidence="6">CCUG 37865</strain>
    </source>
</reference>
<dbReference type="SUPFAM" id="SSF55073">
    <property type="entry name" value="Nucleotide cyclase"/>
    <property type="match status" value="1"/>
</dbReference>
<evidence type="ECO:0000259" key="1">
    <source>
        <dbReference type="PROSITE" id="PS50112"/>
    </source>
</evidence>
<dbReference type="SMART" id="SM00091">
    <property type="entry name" value="PAS"/>
    <property type="match status" value="1"/>
</dbReference>
<organism evidence="5 6">
    <name type="scientific">Gracilibacillus xinjiangensis</name>
    <dbReference type="NCBI Taxonomy" id="1193282"/>
    <lineage>
        <taxon>Bacteria</taxon>
        <taxon>Bacillati</taxon>
        <taxon>Bacillota</taxon>
        <taxon>Bacilli</taxon>
        <taxon>Bacillales</taxon>
        <taxon>Bacillaceae</taxon>
        <taxon>Gracilibacillus</taxon>
    </lineage>
</organism>
<dbReference type="EMBL" id="JBHSDT010000004">
    <property type="protein sequence ID" value="MFC4403421.1"/>
    <property type="molecule type" value="Genomic_DNA"/>
</dbReference>
<dbReference type="InterPro" id="IPR043128">
    <property type="entry name" value="Rev_trsase/Diguanyl_cyclase"/>
</dbReference>
<dbReference type="PANTHER" id="PTHR44757:SF2">
    <property type="entry name" value="BIOFILM ARCHITECTURE MAINTENANCE PROTEIN MBAA"/>
    <property type="match status" value="1"/>
</dbReference>
<evidence type="ECO:0000313" key="6">
    <source>
        <dbReference type="Proteomes" id="UP001595882"/>
    </source>
</evidence>
<dbReference type="InterPro" id="IPR035919">
    <property type="entry name" value="EAL_sf"/>
</dbReference>
<dbReference type="SUPFAM" id="SSF55785">
    <property type="entry name" value="PYP-like sensor domain (PAS domain)"/>
    <property type="match status" value="1"/>
</dbReference>
<dbReference type="SUPFAM" id="SSF141868">
    <property type="entry name" value="EAL domain-like"/>
    <property type="match status" value="1"/>
</dbReference>
<feature type="domain" description="EAL" evidence="3">
    <location>
        <begin position="330"/>
        <end position="580"/>
    </location>
</feature>
<dbReference type="SMART" id="SM00052">
    <property type="entry name" value="EAL"/>
    <property type="match status" value="1"/>
</dbReference>
<comment type="caution">
    <text evidence="5">The sequence shown here is derived from an EMBL/GenBank/DDBJ whole genome shotgun (WGS) entry which is preliminary data.</text>
</comment>
<dbReference type="InterPro" id="IPR052155">
    <property type="entry name" value="Biofilm_reg_signaling"/>
</dbReference>
<dbReference type="CDD" id="cd01949">
    <property type="entry name" value="GGDEF"/>
    <property type="match status" value="1"/>
</dbReference>
<feature type="domain" description="PAS" evidence="1">
    <location>
        <begin position="33"/>
        <end position="92"/>
    </location>
</feature>
<dbReference type="InterPro" id="IPR035965">
    <property type="entry name" value="PAS-like_dom_sf"/>
</dbReference>
<dbReference type="InterPro" id="IPR001610">
    <property type="entry name" value="PAC"/>
</dbReference>
<feature type="domain" description="PAC" evidence="2">
    <location>
        <begin position="104"/>
        <end position="156"/>
    </location>
</feature>
<dbReference type="Gene3D" id="3.20.20.450">
    <property type="entry name" value="EAL domain"/>
    <property type="match status" value="1"/>
</dbReference>
<dbReference type="NCBIfam" id="TIGR00229">
    <property type="entry name" value="sensory_box"/>
    <property type="match status" value="1"/>
</dbReference>
<evidence type="ECO:0000259" key="3">
    <source>
        <dbReference type="PROSITE" id="PS50883"/>
    </source>
</evidence>
<dbReference type="SMART" id="SM00267">
    <property type="entry name" value="GGDEF"/>
    <property type="match status" value="1"/>
</dbReference>
<dbReference type="PANTHER" id="PTHR44757">
    <property type="entry name" value="DIGUANYLATE CYCLASE DGCP"/>
    <property type="match status" value="1"/>
</dbReference>
<dbReference type="InterPro" id="IPR000700">
    <property type="entry name" value="PAS-assoc_C"/>
</dbReference>
<accession>A0ABV8WYF4</accession>
<dbReference type="Gene3D" id="3.30.70.270">
    <property type="match status" value="1"/>
</dbReference>
<dbReference type="Pfam" id="PF00563">
    <property type="entry name" value="EAL"/>
    <property type="match status" value="1"/>
</dbReference>
<evidence type="ECO:0000259" key="4">
    <source>
        <dbReference type="PROSITE" id="PS50887"/>
    </source>
</evidence>
<protein>
    <submittedName>
        <fullName evidence="5">EAL domain-containing protein</fullName>
    </submittedName>
</protein>
<evidence type="ECO:0000313" key="5">
    <source>
        <dbReference type="EMBL" id="MFC4403421.1"/>
    </source>
</evidence>
<dbReference type="CDD" id="cd00130">
    <property type="entry name" value="PAS"/>
    <property type="match status" value="1"/>
</dbReference>
<dbReference type="PROSITE" id="PS50113">
    <property type="entry name" value="PAC"/>
    <property type="match status" value="1"/>
</dbReference>
<dbReference type="InterPro" id="IPR000014">
    <property type="entry name" value="PAS"/>
</dbReference>
<name>A0ABV8WYF4_9BACI</name>
<dbReference type="Gene3D" id="3.30.450.20">
    <property type="entry name" value="PAS domain"/>
    <property type="match status" value="1"/>
</dbReference>
<proteinExistence type="predicted"/>
<dbReference type="PROSITE" id="PS50883">
    <property type="entry name" value="EAL"/>
    <property type="match status" value="1"/>
</dbReference>
<dbReference type="NCBIfam" id="TIGR00254">
    <property type="entry name" value="GGDEF"/>
    <property type="match status" value="1"/>
</dbReference>
<dbReference type="CDD" id="cd01948">
    <property type="entry name" value="EAL"/>
    <property type="match status" value="1"/>
</dbReference>
<feature type="domain" description="GGDEF" evidence="4">
    <location>
        <begin position="188"/>
        <end position="321"/>
    </location>
</feature>
<dbReference type="InterPro" id="IPR000160">
    <property type="entry name" value="GGDEF_dom"/>
</dbReference>
<sequence length="580" mass="67333">MKELKLNKDSLANLLDREQLFSNLSVNSLIHNKPQSYKSIVEQTNDLICIINAEGIIHYASPSYQDVLGYSHKELVQQQFKKLIHPENLSSIPIYNNQILLHNHRIDVQMVNSTGEYRWFELNIDPIYTSEGNIGQYIMIARDIDERKKLQLQVEKLAFFDALTKIPNRRLFEERLAKCYEKARQNHTKFAILYLDCDNFKNINDTFGHDTGDQFLIEFVQRVKQCLRESDTFARTGGDEFSIIVEDFNENEQINQIASRILHSLKKEWHINGNVVKLTSSIGIALYPENSEHIHSLLNYADIALYRAKENGRNKHQFFTEELAMQMSRTNDIELGLKDAIKLMHFHLVFQPQINTQTNHIVCVEVLLRYNNPKFGNITPGELFQLGGRMGLSEEITNWVLNEALKQQQTWRNRGYGDIPISINISSVLLKDKQFLKEINHYFKYYETNPNTIEIELMEESLLDNIELIMENLLPLKKLGVKITLDNFGIGNASIKYISELAIDKVKIDKSYVQQLSTNPKVKSIMKYIILLLHSLGIEVVCEGIESKRQLEQVENCYIMQGYYFSKPLPANSFEKEWLG</sequence>
<dbReference type="InterPro" id="IPR013767">
    <property type="entry name" value="PAS_fold"/>
</dbReference>
<dbReference type="PROSITE" id="PS50112">
    <property type="entry name" value="PAS"/>
    <property type="match status" value="1"/>
</dbReference>
<evidence type="ECO:0000259" key="2">
    <source>
        <dbReference type="PROSITE" id="PS50113"/>
    </source>
</evidence>
<dbReference type="Proteomes" id="UP001595882">
    <property type="component" value="Unassembled WGS sequence"/>
</dbReference>
<dbReference type="Pfam" id="PF00989">
    <property type="entry name" value="PAS"/>
    <property type="match status" value="1"/>
</dbReference>
<dbReference type="RefSeq" id="WP_390251913.1">
    <property type="nucleotide sequence ID" value="NZ_JBHSDT010000004.1"/>
</dbReference>
<dbReference type="InterPro" id="IPR029787">
    <property type="entry name" value="Nucleotide_cyclase"/>
</dbReference>
<dbReference type="Pfam" id="PF00990">
    <property type="entry name" value="GGDEF"/>
    <property type="match status" value="1"/>
</dbReference>
<keyword evidence="6" id="KW-1185">Reference proteome</keyword>